<sequence length="265" mass="29728">MLIGALLYTCVVPDMTIHDTDTVGQIYMVLEGLRAMTSGRKDPILGFLPSFLMPQPSQALDKHAKAKAGRESSVFRLGNTVDAVQAARRNIHLSDPILRFCLTIVPLSRAVYFICDNILWMGAVGLGGIDKEKWNKRCNHYYFFSLIISLSRDVYEITLLLREETLAQKSQQCKSINHLNTNHVQRDFGWALKISSEDFFMLLYQSLKNNPPVLLDLIKNLCDLSLPLDKLGIFRINPGVVSLCGLISSVVSILTLTHPALKLRP</sequence>
<evidence type="ECO:0000313" key="6">
    <source>
        <dbReference type="Proteomes" id="UP000287033"/>
    </source>
</evidence>
<keyword evidence="1" id="KW-0962">Peroxisome biogenesis</keyword>
<gene>
    <name evidence="5" type="ORF">chiPu_0012855</name>
</gene>
<dbReference type="InterPro" id="IPR008733">
    <property type="entry name" value="PEX11"/>
</dbReference>
<dbReference type="Pfam" id="PF05648">
    <property type="entry name" value="PEX11"/>
    <property type="match status" value="1"/>
</dbReference>
<keyword evidence="2" id="KW-0472">Membrane</keyword>
<keyword evidence="6" id="KW-1185">Reference proteome</keyword>
<dbReference type="PANTHER" id="PTHR12652:SF50">
    <property type="entry name" value="PEROXIN 11"/>
    <property type="match status" value="1"/>
</dbReference>
<reference evidence="5 6" key="1">
    <citation type="journal article" date="2018" name="Nat. Ecol. Evol.">
        <title>Shark genomes provide insights into elasmobranch evolution and the origin of vertebrates.</title>
        <authorList>
            <person name="Hara Y"/>
            <person name="Yamaguchi K"/>
            <person name="Onimaru K"/>
            <person name="Kadota M"/>
            <person name="Koyanagi M"/>
            <person name="Keeley SD"/>
            <person name="Tatsumi K"/>
            <person name="Tanaka K"/>
            <person name="Motone F"/>
            <person name="Kageyama Y"/>
            <person name="Nozu R"/>
            <person name="Adachi N"/>
            <person name="Nishimura O"/>
            <person name="Nakagawa R"/>
            <person name="Tanegashima C"/>
            <person name="Kiyatake I"/>
            <person name="Matsumoto R"/>
            <person name="Murakumo K"/>
            <person name="Nishida K"/>
            <person name="Terakita A"/>
            <person name="Kuratani S"/>
            <person name="Sato K"/>
            <person name="Hyodo S Kuraku.S."/>
        </authorList>
    </citation>
    <scope>NUCLEOTIDE SEQUENCE [LARGE SCALE GENOMIC DNA]</scope>
</reference>
<comment type="subcellular location">
    <subcellularLocation>
        <location evidence="4">Peroxisome membrane</location>
    </subcellularLocation>
</comment>
<dbReference type="EMBL" id="BEZZ01000592">
    <property type="protein sequence ID" value="GCC34382.1"/>
    <property type="molecule type" value="Genomic_DNA"/>
</dbReference>
<evidence type="ECO:0000313" key="5">
    <source>
        <dbReference type="EMBL" id="GCC34382.1"/>
    </source>
</evidence>
<evidence type="ECO:0000256" key="3">
    <source>
        <dbReference type="ARBA" id="ARBA00023140"/>
    </source>
</evidence>
<dbReference type="PANTHER" id="PTHR12652">
    <property type="entry name" value="PEROXISOMAL BIOGENESIS FACTOR 11"/>
    <property type="match status" value="1"/>
</dbReference>
<protein>
    <recommendedName>
        <fullName evidence="7">Peroxisomal membrane protein 11A</fullName>
    </recommendedName>
</protein>
<accession>A0A401SVF9</accession>
<name>A0A401SVF9_CHIPU</name>
<dbReference type="GO" id="GO:0005778">
    <property type="term" value="C:peroxisomal membrane"/>
    <property type="evidence" value="ECO:0007669"/>
    <property type="project" value="UniProtKB-SubCell"/>
</dbReference>
<comment type="caution">
    <text evidence="5">The sequence shown here is derived from an EMBL/GenBank/DDBJ whole genome shotgun (WGS) entry which is preliminary data.</text>
</comment>
<dbReference type="OMA" id="AKRTMQL"/>
<dbReference type="Proteomes" id="UP000287033">
    <property type="component" value="Unassembled WGS sequence"/>
</dbReference>
<dbReference type="AlphaFoldDB" id="A0A401SVF9"/>
<keyword evidence="3" id="KW-0576">Peroxisome</keyword>
<proteinExistence type="predicted"/>
<dbReference type="STRING" id="137246.A0A401SVF9"/>
<dbReference type="GO" id="GO:0016559">
    <property type="term" value="P:peroxisome fission"/>
    <property type="evidence" value="ECO:0007669"/>
    <property type="project" value="InterPro"/>
</dbReference>
<evidence type="ECO:0008006" key="7">
    <source>
        <dbReference type="Google" id="ProtNLM"/>
    </source>
</evidence>
<evidence type="ECO:0000256" key="2">
    <source>
        <dbReference type="ARBA" id="ARBA00023136"/>
    </source>
</evidence>
<evidence type="ECO:0000256" key="4">
    <source>
        <dbReference type="ARBA" id="ARBA00046271"/>
    </source>
</evidence>
<evidence type="ECO:0000256" key="1">
    <source>
        <dbReference type="ARBA" id="ARBA00022593"/>
    </source>
</evidence>
<organism evidence="5 6">
    <name type="scientific">Chiloscyllium punctatum</name>
    <name type="common">Brownbanded bambooshark</name>
    <name type="synonym">Hemiscyllium punctatum</name>
    <dbReference type="NCBI Taxonomy" id="137246"/>
    <lineage>
        <taxon>Eukaryota</taxon>
        <taxon>Metazoa</taxon>
        <taxon>Chordata</taxon>
        <taxon>Craniata</taxon>
        <taxon>Vertebrata</taxon>
        <taxon>Chondrichthyes</taxon>
        <taxon>Elasmobranchii</taxon>
        <taxon>Galeomorphii</taxon>
        <taxon>Galeoidea</taxon>
        <taxon>Orectolobiformes</taxon>
        <taxon>Hemiscylliidae</taxon>
        <taxon>Chiloscyllium</taxon>
    </lineage>
</organism>
<dbReference type="OrthoDB" id="411017at2759"/>